<proteinExistence type="predicted"/>
<evidence type="ECO:0000313" key="1">
    <source>
        <dbReference type="EMBL" id="TKB02276.1"/>
    </source>
</evidence>
<dbReference type="AlphaFoldDB" id="A0A4V5NQT5"/>
<organism evidence="1 2">
    <name type="scientific">Alteromonas portus</name>
    <dbReference type="NCBI Taxonomy" id="2565549"/>
    <lineage>
        <taxon>Bacteria</taxon>
        <taxon>Pseudomonadati</taxon>
        <taxon>Pseudomonadota</taxon>
        <taxon>Gammaproteobacteria</taxon>
        <taxon>Alteromonadales</taxon>
        <taxon>Alteromonadaceae</taxon>
        <taxon>Alteromonas/Salinimonas group</taxon>
        <taxon>Alteromonas</taxon>
    </lineage>
</organism>
<reference evidence="1 2" key="1">
    <citation type="submission" date="2019-04" db="EMBL/GenBank/DDBJ databases">
        <title>Alteromonas portus sp. nov., an alginate lyase-excreting marine bacterium.</title>
        <authorList>
            <person name="Huang H."/>
            <person name="Mo K."/>
            <person name="Bao S."/>
        </authorList>
    </citation>
    <scope>NUCLEOTIDE SEQUENCE [LARGE SCALE GENOMIC DNA]</scope>
    <source>
        <strain evidence="1 2">HB161718</strain>
    </source>
</reference>
<name>A0A4V5NQT5_9ALTE</name>
<gene>
    <name evidence="1" type="ORF">E5672_14295</name>
</gene>
<dbReference type="RefSeq" id="WP_136782813.1">
    <property type="nucleotide sequence ID" value="NZ_SWCO01000008.1"/>
</dbReference>
<protein>
    <submittedName>
        <fullName evidence="1">Uncharacterized protein</fullName>
    </submittedName>
</protein>
<evidence type="ECO:0000313" key="2">
    <source>
        <dbReference type="Proteomes" id="UP000305471"/>
    </source>
</evidence>
<accession>A0A4V5NQT5</accession>
<keyword evidence="2" id="KW-1185">Reference proteome</keyword>
<dbReference type="OrthoDB" id="6331814at2"/>
<dbReference type="EMBL" id="SWCO01000008">
    <property type="protein sequence ID" value="TKB02276.1"/>
    <property type="molecule type" value="Genomic_DNA"/>
</dbReference>
<sequence>MTEPQISVHFRLTSLDAMQAYTLKREIEGAYFIKREECVDKKGPDAFIGMVPLKESLFDEINDYVIRQQIQYDDCDIYVESKTASGDIAVPRVVNKLLKYIDCKLTFAFAK</sequence>
<comment type="caution">
    <text evidence="1">The sequence shown here is derived from an EMBL/GenBank/DDBJ whole genome shotgun (WGS) entry which is preliminary data.</text>
</comment>
<dbReference type="Proteomes" id="UP000305471">
    <property type="component" value="Unassembled WGS sequence"/>
</dbReference>